<evidence type="ECO:0000313" key="2">
    <source>
        <dbReference type="EMBL" id="KAL0433066.1"/>
    </source>
</evidence>
<feature type="compositionally biased region" description="Polar residues" evidence="1">
    <location>
        <begin position="483"/>
        <end position="498"/>
    </location>
</feature>
<reference evidence="2" key="1">
    <citation type="submission" date="2020-06" db="EMBL/GenBank/DDBJ databases">
        <authorList>
            <person name="Li T."/>
            <person name="Hu X."/>
            <person name="Zhang T."/>
            <person name="Song X."/>
            <person name="Zhang H."/>
            <person name="Dai N."/>
            <person name="Sheng W."/>
            <person name="Hou X."/>
            <person name="Wei L."/>
        </authorList>
    </citation>
    <scope>NUCLEOTIDE SEQUENCE</scope>
    <source>
        <strain evidence="2">KEN1</strain>
        <tissue evidence="2">Leaf</tissue>
    </source>
</reference>
<reference evidence="2" key="2">
    <citation type="journal article" date="2024" name="Plant">
        <title>Genomic evolution and insights into agronomic trait innovations of Sesamum species.</title>
        <authorList>
            <person name="Miao H."/>
            <person name="Wang L."/>
            <person name="Qu L."/>
            <person name="Liu H."/>
            <person name="Sun Y."/>
            <person name="Le M."/>
            <person name="Wang Q."/>
            <person name="Wei S."/>
            <person name="Zheng Y."/>
            <person name="Lin W."/>
            <person name="Duan Y."/>
            <person name="Cao H."/>
            <person name="Xiong S."/>
            <person name="Wang X."/>
            <person name="Wei L."/>
            <person name="Li C."/>
            <person name="Ma Q."/>
            <person name="Ju M."/>
            <person name="Zhao R."/>
            <person name="Li G."/>
            <person name="Mu C."/>
            <person name="Tian Q."/>
            <person name="Mei H."/>
            <person name="Zhang T."/>
            <person name="Gao T."/>
            <person name="Zhang H."/>
        </authorList>
    </citation>
    <scope>NUCLEOTIDE SEQUENCE</scope>
    <source>
        <strain evidence="2">KEN1</strain>
    </source>
</reference>
<evidence type="ECO:0000256" key="1">
    <source>
        <dbReference type="SAM" id="MobiDB-lite"/>
    </source>
</evidence>
<feature type="region of interest" description="Disordered" evidence="1">
    <location>
        <begin position="273"/>
        <end position="293"/>
    </location>
</feature>
<feature type="compositionally biased region" description="Low complexity" evidence="1">
    <location>
        <begin position="132"/>
        <end position="143"/>
    </location>
</feature>
<proteinExistence type="predicted"/>
<feature type="region of interest" description="Disordered" evidence="1">
    <location>
        <begin position="305"/>
        <end position="329"/>
    </location>
</feature>
<feature type="region of interest" description="Disordered" evidence="1">
    <location>
        <begin position="110"/>
        <end position="145"/>
    </location>
</feature>
<protein>
    <submittedName>
        <fullName evidence="2">Uncharacterized protein</fullName>
    </submittedName>
</protein>
<feature type="region of interest" description="Disordered" evidence="1">
    <location>
        <begin position="355"/>
        <end position="499"/>
    </location>
</feature>
<dbReference type="EMBL" id="JACGWN010000009">
    <property type="protein sequence ID" value="KAL0433066.1"/>
    <property type="molecule type" value="Genomic_DNA"/>
</dbReference>
<feature type="compositionally biased region" description="Basic and acidic residues" evidence="1">
    <location>
        <begin position="358"/>
        <end position="371"/>
    </location>
</feature>
<comment type="caution">
    <text evidence="2">The sequence shown here is derived from an EMBL/GenBank/DDBJ whole genome shotgun (WGS) entry which is preliminary data.</text>
</comment>
<feature type="region of interest" description="Disordered" evidence="1">
    <location>
        <begin position="60"/>
        <end position="81"/>
    </location>
</feature>
<accession>A0AAW2VXD7</accession>
<organism evidence="2">
    <name type="scientific">Sesamum latifolium</name>
    <dbReference type="NCBI Taxonomy" id="2727402"/>
    <lineage>
        <taxon>Eukaryota</taxon>
        <taxon>Viridiplantae</taxon>
        <taxon>Streptophyta</taxon>
        <taxon>Embryophyta</taxon>
        <taxon>Tracheophyta</taxon>
        <taxon>Spermatophyta</taxon>
        <taxon>Magnoliopsida</taxon>
        <taxon>eudicotyledons</taxon>
        <taxon>Gunneridae</taxon>
        <taxon>Pentapetalae</taxon>
        <taxon>asterids</taxon>
        <taxon>lamiids</taxon>
        <taxon>Lamiales</taxon>
        <taxon>Pedaliaceae</taxon>
        <taxon>Sesamum</taxon>
    </lineage>
</organism>
<name>A0AAW2VXD7_9LAMI</name>
<feature type="compositionally biased region" description="Basic and acidic residues" evidence="1">
    <location>
        <begin position="378"/>
        <end position="393"/>
    </location>
</feature>
<feature type="compositionally biased region" description="Polar residues" evidence="1">
    <location>
        <begin position="441"/>
        <end position="453"/>
    </location>
</feature>
<dbReference type="AlphaFoldDB" id="A0AAW2VXD7"/>
<sequence length="614" mass="67175">MDQMDIDHTVDVPDTPDRLAARGINGRNSLMDENNCSSMPCHSGQQKLFDEGSKDQPMVIDSGSRKHCRRPPKCTSSSSNFQHPINSTAFSLASSSSSRNALLFRKGATEKNPSYQSHDSAHAQHLRTARPSCISKSSSSQDDSFVDLREKNLRRPVMGKVSPSRIPGNSHAEFRKLSGLANGTSSSHGQRDFMTASRGACEGTDNVSRVGSNIAFGEGVEFVGNIQNKHDGFLSFDPIASPRINKQKRLVRNGCISPNNIAKAKQLVGKDANGSTTVANNNHGSVAPTSPHTSVDIRELLAEDNDSHTGKGKGVISHPCSSQGPDIGNKNLHRRALDVYVHQFEHKGRLSTCRSSMRFKEHSMETSDHNRGSGRSMEGGEWRSTRNWTREMSRSSPDGEQYLIRETDAPRSSSQCQGNRLERREKGNTAATGDDYPKDQTLVSSKHVSTQPLRESVADPRVRAGRLNGPHSAASTLIKRQKQGSTSSNCGECSTSVSDDPEVMFLSSSAKASSSRATSGSVSDLQPIIEVDEFSPQPRRNDHDEDARARQVEADEMLARELQEQLYNEVPVFGVEEVDEHIALALQHRDDSNHGFSRARHPVLSAVSFPVLDA</sequence>
<gene>
    <name evidence="2" type="ORF">Slati_2640900</name>
</gene>